<gene>
    <name evidence="2" type="ORF">O181_020428</name>
</gene>
<evidence type="ECO:0000313" key="2">
    <source>
        <dbReference type="EMBL" id="MBW0480713.1"/>
    </source>
</evidence>
<feature type="compositionally biased region" description="Polar residues" evidence="1">
    <location>
        <begin position="196"/>
        <end position="206"/>
    </location>
</feature>
<keyword evidence="3" id="KW-1185">Reference proteome</keyword>
<accession>A0A9Q3GUH9</accession>
<reference evidence="2" key="1">
    <citation type="submission" date="2021-03" db="EMBL/GenBank/DDBJ databases">
        <title>Draft genome sequence of rust myrtle Austropuccinia psidii MF-1, a brazilian biotype.</title>
        <authorList>
            <person name="Quecine M.C."/>
            <person name="Pachon D.M.R."/>
            <person name="Bonatelli M.L."/>
            <person name="Correr F.H."/>
            <person name="Franceschini L.M."/>
            <person name="Leite T.F."/>
            <person name="Margarido G.R.A."/>
            <person name="Almeida C.A."/>
            <person name="Ferrarezi J.A."/>
            <person name="Labate C.A."/>
        </authorList>
    </citation>
    <scope>NUCLEOTIDE SEQUENCE</scope>
    <source>
        <strain evidence="2">MF-1</strain>
    </source>
</reference>
<organism evidence="2 3">
    <name type="scientific">Austropuccinia psidii MF-1</name>
    <dbReference type="NCBI Taxonomy" id="1389203"/>
    <lineage>
        <taxon>Eukaryota</taxon>
        <taxon>Fungi</taxon>
        <taxon>Dikarya</taxon>
        <taxon>Basidiomycota</taxon>
        <taxon>Pucciniomycotina</taxon>
        <taxon>Pucciniomycetes</taxon>
        <taxon>Pucciniales</taxon>
        <taxon>Sphaerophragmiaceae</taxon>
        <taxon>Austropuccinia</taxon>
    </lineage>
</organism>
<proteinExistence type="predicted"/>
<evidence type="ECO:0008006" key="4">
    <source>
        <dbReference type="Google" id="ProtNLM"/>
    </source>
</evidence>
<feature type="compositionally biased region" description="Polar residues" evidence="1">
    <location>
        <begin position="141"/>
        <end position="154"/>
    </location>
</feature>
<evidence type="ECO:0000313" key="3">
    <source>
        <dbReference type="Proteomes" id="UP000765509"/>
    </source>
</evidence>
<dbReference type="OrthoDB" id="3419692at2759"/>
<comment type="caution">
    <text evidence="2">The sequence shown here is derived from an EMBL/GenBank/DDBJ whole genome shotgun (WGS) entry which is preliminary data.</text>
</comment>
<evidence type="ECO:0000256" key="1">
    <source>
        <dbReference type="SAM" id="MobiDB-lite"/>
    </source>
</evidence>
<protein>
    <recommendedName>
        <fullName evidence="4">DUF4939 domain-containing protein</fullName>
    </recommendedName>
</protein>
<dbReference type="Proteomes" id="UP000765509">
    <property type="component" value="Unassembled WGS sequence"/>
</dbReference>
<dbReference type="AlphaFoldDB" id="A0A9Q3GUH9"/>
<dbReference type="EMBL" id="AVOT02006081">
    <property type="protein sequence ID" value="MBW0480713.1"/>
    <property type="molecule type" value="Genomic_DNA"/>
</dbReference>
<feature type="compositionally biased region" description="Acidic residues" evidence="1">
    <location>
        <begin position="160"/>
        <end position="177"/>
    </location>
</feature>
<sequence length="320" mass="35965">MASAACGPQSVDHGPQSMGPLSPFWPKFDVAKRRKGGIPLAPKARWVPNHKWAHLSQVWPQSQQSQKWPRTIFWKISTPGLWKPPQAIRSGLARFPLNSGEELSFTNLLHTKRSRQGEYMKYNPCYIFILLEPSKQRRSQARSQADLTPTPRTTSKSPGEDGEEEEGNSLEEEESEGTEGVPAPVGESQGTGGPTLAQSNQPVSHQSEPSLLVIMQQMTQIMPNLQEASSFESSRSPAFKTSSIKASELFDVTKPFEFRSFIQSCELIFHNNLINFSQDRKKVLYATSFPIGKAEKWIEPYLSNITNPNPSYLLNSWKLF</sequence>
<name>A0A9Q3GUH9_9BASI</name>
<feature type="region of interest" description="Disordered" evidence="1">
    <location>
        <begin position="138"/>
        <end position="206"/>
    </location>
</feature>